<sequence>MIVIPSLFWRLVDSIGAVRITNQESDDDADEVHWPLHKETVAVAIADATRNGEVRFYGTIPNTAESIRRLFDRLHLPEVELHFCYEAGGCGYGIYRQLRQLGASCDVIAPSMMPKKPGDRIKNDRRDAVTLARLLRESVQYCRDSLATPLRSNPTFSQLPPIINVPSLLWQLIT</sequence>
<name>A0AAP9EAD3_AGRTU</name>
<evidence type="ECO:0000259" key="1">
    <source>
        <dbReference type="Pfam" id="PF01548"/>
    </source>
</evidence>
<reference evidence="2 3" key="1">
    <citation type="journal article" date="2017" name="Genome Announc.">
        <title>Draft Genome Sequence of Agrobacterium tumefaciens Biovar 1 Strain 186, Isolated from Walnut.</title>
        <authorList>
            <person name="Poret-Peterson A.T."/>
            <person name="Bhatnagar S."/>
            <person name="McClean A.E."/>
            <person name="Kluepfel D.A."/>
        </authorList>
    </citation>
    <scope>NUCLEOTIDE SEQUENCE [LARGE SCALE GENOMIC DNA]</scope>
    <source>
        <strain evidence="2 3">186</strain>
    </source>
</reference>
<dbReference type="GO" id="GO:0004803">
    <property type="term" value="F:transposase activity"/>
    <property type="evidence" value="ECO:0007669"/>
    <property type="project" value="InterPro"/>
</dbReference>
<dbReference type="EMBL" id="CP042276">
    <property type="protein sequence ID" value="QDY97746.1"/>
    <property type="molecule type" value="Genomic_DNA"/>
</dbReference>
<organism evidence="2 3">
    <name type="scientific">Agrobacterium tumefaciens</name>
    <dbReference type="NCBI Taxonomy" id="358"/>
    <lineage>
        <taxon>Bacteria</taxon>
        <taxon>Pseudomonadati</taxon>
        <taxon>Pseudomonadota</taxon>
        <taxon>Alphaproteobacteria</taxon>
        <taxon>Hyphomicrobiales</taxon>
        <taxon>Rhizobiaceae</taxon>
        <taxon>Rhizobium/Agrobacterium group</taxon>
        <taxon>Agrobacterium</taxon>
        <taxon>Agrobacterium tumefaciens complex</taxon>
    </lineage>
</organism>
<dbReference type="Proteomes" id="UP000222296">
    <property type="component" value="Plasmid pAt"/>
</dbReference>
<evidence type="ECO:0000313" key="3">
    <source>
        <dbReference type="Proteomes" id="UP000222296"/>
    </source>
</evidence>
<geneLocation type="plasmid" evidence="3">
    <name>pat</name>
</geneLocation>
<evidence type="ECO:0000313" key="2">
    <source>
        <dbReference type="EMBL" id="QDY97746.1"/>
    </source>
</evidence>
<gene>
    <name evidence="2" type="ORF">CG010_026780</name>
</gene>
<dbReference type="GO" id="GO:0003677">
    <property type="term" value="F:DNA binding"/>
    <property type="evidence" value="ECO:0007669"/>
    <property type="project" value="InterPro"/>
</dbReference>
<dbReference type="InterPro" id="IPR002525">
    <property type="entry name" value="Transp_IS110-like_N"/>
</dbReference>
<keyword evidence="2" id="KW-0614">Plasmid</keyword>
<protein>
    <submittedName>
        <fullName evidence="2">IS110 family transposase</fullName>
    </submittedName>
</protein>
<dbReference type="GO" id="GO:0006313">
    <property type="term" value="P:DNA transposition"/>
    <property type="evidence" value="ECO:0007669"/>
    <property type="project" value="InterPro"/>
</dbReference>
<dbReference type="Pfam" id="PF01548">
    <property type="entry name" value="DEDD_Tnp_IS110"/>
    <property type="match status" value="1"/>
</dbReference>
<feature type="domain" description="Transposase IS110-like N-terminal" evidence="1">
    <location>
        <begin position="37"/>
        <end position="137"/>
    </location>
</feature>
<dbReference type="AlphaFoldDB" id="A0AAP9EAD3"/>
<proteinExistence type="predicted"/>
<accession>A0AAP9EAD3</accession>